<sequence>MSRSRPQKFKTVQSVQPVVVMDDDDLDDDGNGDDEVWEERQKLQDELDEARDTLGKHDYRTYLETQHEQDDATGRLLAWLINGQRRGSAVVAFRDANSAILTSQEAILNRCAEFYSPLFTRQDRDNEAETEAILDEVRLA</sequence>
<organism evidence="1 2">
    <name type="scientific">Pleurodeles waltl</name>
    <name type="common">Iberian ribbed newt</name>
    <dbReference type="NCBI Taxonomy" id="8319"/>
    <lineage>
        <taxon>Eukaryota</taxon>
        <taxon>Metazoa</taxon>
        <taxon>Chordata</taxon>
        <taxon>Craniata</taxon>
        <taxon>Vertebrata</taxon>
        <taxon>Euteleostomi</taxon>
        <taxon>Amphibia</taxon>
        <taxon>Batrachia</taxon>
        <taxon>Caudata</taxon>
        <taxon>Salamandroidea</taxon>
        <taxon>Salamandridae</taxon>
        <taxon>Pleurodelinae</taxon>
        <taxon>Pleurodeles</taxon>
    </lineage>
</organism>
<evidence type="ECO:0000313" key="1">
    <source>
        <dbReference type="EMBL" id="KAJ1199481.1"/>
    </source>
</evidence>
<accession>A0AAV7VG84</accession>
<evidence type="ECO:0000313" key="2">
    <source>
        <dbReference type="Proteomes" id="UP001066276"/>
    </source>
</evidence>
<gene>
    <name evidence="1" type="ORF">NDU88_003315</name>
</gene>
<protein>
    <submittedName>
        <fullName evidence="1">Uncharacterized protein</fullName>
    </submittedName>
</protein>
<keyword evidence="2" id="KW-1185">Reference proteome</keyword>
<dbReference type="Proteomes" id="UP001066276">
    <property type="component" value="Chromosome 2_1"/>
</dbReference>
<name>A0AAV7VG84_PLEWA</name>
<dbReference type="AlphaFoldDB" id="A0AAV7VG84"/>
<proteinExistence type="predicted"/>
<comment type="caution">
    <text evidence="1">The sequence shown here is derived from an EMBL/GenBank/DDBJ whole genome shotgun (WGS) entry which is preliminary data.</text>
</comment>
<reference evidence="1" key="1">
    <citation type="journal article" date="2022" name="bioRxiv">
        <title>Sequencing and chromosome-scale assembly of the giantPleurodeles waltlgenome.</title>
        <authorList>
            <person name="Brown T."/>
            <person name="Elewa A."/>
            <person name="Iarovenko S."/>
            <person name="Subramanian E."/>
            <person name="Araus A.J."/>
            <person name="Petzold A."/>
            <person name="Susuki M."/>
            <person name="Suzuki K.-i.T."/>
            <person name="Hayashi T."/>
            <person name="Toyoda A."/>
            <person name="Oliveira C."/>
            <person name="Osipova E."/>
            <person name="Leigh N.D."/>
            <person name="Simon A."/>
            <person name="Yun M.H."/>
        </authorList>
    </citation>
    <scope>NUCLEOTIDE SEQUENCE</scope>
    <source>
        <strain evidence="1">20211129_DDA</strain>
        <tissue evidence="1">Liver</tissue>
    </source>
</reference>
<dbReference type="EMBL" id="JANPWB010000003">
    <property type="protein sequence ID" value="KAJ1199481.1"/>
    <property type="molecule type" value="Genomic_DNA"/>
</dbReference>